<proteinExistence type="predicted"/>
<name>A0A832SWN3_9CREN</name>
<comment type="caution">
    <text evidence="1">The sequence shown here is derived from an EMBL/GenBank/DDBJ whole genome shotgun (WGS) entry which is preliminary data.</text>
</comment>
<dbReference type="EMBL" id="DUJP01000024">
    <property type="protein sequence ID" value="HII46846.1"/>
    <property type="molecule type" value="Genomic_DNA"/>
</dbReference>
<dbReference type="Proteomes" id="UP000651120">
    <property type="component" value="Unassembled WGS sequence"/>
</dbReference>
<dbReference type="InterPro" id="IPR013320">
    <property type="entry name" value="ConA-like_dom_sf"/>
</dbReference>
<protein>
    <submittedName>
        <fullName evidence="1">Uncharacterized protein</fullName>
    </submittedName>
</protein>
<reference evidence="1" key="1">
    <citation type="journal article" date="2020" name="bioRxiv">
        <title>A rank-normalized archaeal taxonomy based on genome phylogeny resolves widespread incomplete and uneven classifications.</title>
        <authorList>
            <person name="Rinke C."/>
            <person name="Chuvochina M."/>
            <person name="Mussig A.J."/>
            <person name="Chaumeil P.-A."/>
            <person name="Waite D.W."/>
            <person name="Whitman W.B."/>
            <person name="Parks D.H."/>
            <person name="Hugenholtz P."/>
        </authorList>
    </citation>
    <scope>NUCLEOTIDE SEQUENCE</scope>
    <source>
        <strain evidence="1">UBA8839</strain>
    </source>
</reference>
<gene>
    <name evidence="1" type="ORF">HA333_05195</name>
</gene>
<sequence length="228" mass="25901">MLTAIEYGRAGALYLKLNLTRYYKWQVDFIYFIGNSTDPDPADGLALNFYREPMLGGAGGHIGYSGIPGWAVEFDTHYVYGNPWDPPYQHIALTEIHAENHVYFFGGRVDLRNRWMYARVAFTALERNSTHIYGRLQVTVWDRADRQNLAPLGNVLINSSYTGWFKIYGHYLGFSAATGGQRDSHALWWTRVEVCPAPVGGVVEDHTWLLLLIGATLVTALYLQRHIL</sequence>
<evidence type="ECO:0000313" key="2">
    <source>
        <dbReference type="Proteomes" id="UP000651120"/>
    </source>
</evidence>
<dbReference type="SUPFAM" id="SSF49899">
    <property type="entry name" value="Concanavalin A-like lectins/glucanases"/>
    <property type="match status" value="1"/>
</dbReference>
<organism evidence="1 2">
    <name type="scientific">Pyrobaculum aerophilum</name>
    <dbReference type="NCBI Taxonomy" id="13773"/>
    <lineage>
        <taxon>Archaea</taxon>
        <taxon>Thermoproteota</taxon>
        <taxon>Thermoprotei</taxon>
        <taxon>Thermoproteales</taxon>
        <taxon>Thermoproteaceae</taxon>
        <taxon>Pyrobaculum</taxon>
    </lineage>
</organism>
<dbReference type="AlphaFoldDB" id="A0A832SWN3"/>
<accession>A0A832SWN3</accession>
<dbReference type="Gene3D" id="2.60.120.200">
    <property type="match status" value="1"/>
</dbReference>
<dbReference type="RefSeq" id="WP_281071015.1">
    <property type="nucleotide sequence ID" value="NZ_DUJP01000024.1"/>
</dbReference>
<evidence type="ECO:0000313" key="1">
    <source>
        <dbReference type="EMBL" id="HII46846.1"/>
    </source>
</evidence>